<evidence type="ECO:0000313" key="2">
    <source>
        <dbReference type="Proteomes" id="UP001164929"/>
    </source>
</evidence>
<name>A0AAD6Q6X0_9ROSI</name>
<proteinExistence type="predicted"/>
<organism evidence="1 2">
    <name type="scientific">Populus alba x Populus x berolinensis</name>
    <dbReference type="NCBI Taxonomy" id="444605"/>
    <lineage>
        <taxon>Eukaryota</taxon>
        <taxon>Viridiplantae</taxon>
        <taxon>Streptophyta</taxon>
        <taxon>Embryophyta</taxon>
        <taxon>Tracheophyta</taxon>
        <taxon>Spermatophyta</taxon>
        <taxon>Magnoliopsida</taxon>
        <taxon>eudicotyledons</taxon>
        <taxon>Gunneridae</taxon>
        <taxon>Pentapetalae</taxon>
        <taxon>rosids</taxon>
        <taxon>fabids</taxon>
        <taxon>Malpighiales</taxon>
        <taxon>Salicaceae</taxon>
        <taxon>Saliceae</taxon>
        <taxon>Populus</taxon>
    </lineage>
</organism>
<sequence>MPESSWLCCSQCSSLHVLLSPERENTHETHAGELNKIRWFWSSSQSNSIKTDLFGPIYHSPSLLVSML</sequence>
<keyword evidence="2" id="KW-1185">Reference proteome</keyword>
<comment type="caution">
    <text evidence="1">The sequence shown here is derived from an EMBL/GenBank/DDBJ whole genome shotgun (WGS) entry which is preliminary data.</text>
</comment>
<reference evidence="1" key="1">
    <citation type="journal article" date="2023" name="Mol. Ecol. Resour.">
        <title>Chromosome-level genome assembly of a triploid poplar Populus alba 'Berolinensis'.</title>
        <authorList>
            <person name="Chen S."/>
            <person name="Yu Y."/>
            <person name="Wang X."/>
            <person name="Wang S."/>
            <person name="Zhang T."/>
            <person name="Zhou Y."/>
            <person name="He R."/>
            <person name="Meng N."/>
            <person name="Wang Y."/>
            <person name="Liu W."/>
            <person name="Liu Z."/>
            <person name="Liu J."/>
            <person name="Guo Q."/>
            <person name="Huang H."/>
            <person name="Sederoff R.R."/>
            <person name="Wang G."/>
            <person name="Qu G."/>
            <person name="Chen S."/>
        </authorList>
    </citation>
    <scope>NUCLEOTIDE SEQUENCE</scope>
    <source>
        <strain evidence="1">SC-2020</strain>
    </source>
</reference>
<dbReference type="Proteomes" id="UP001164929">
    <property type="component" value="Chromosome 10"/>
</dbReference>
<protein>
    <submittedName>
        <fullName evidence="1">Uncharacterized protein</fullName>
    </submittedName>
</protein>
<dbReference type="AlphaFoldDB" id="A0AAD6Q6X0"/>
<dbReference type="EMBL" id="JAQIZT010000010">
    <property type="protein sequence ID" value="KAJ6981156.1"/>
    <property type="molecule type" value="Genomic_DNA"/>
</dbReference>
<accession>A0AAD6Q6X0</accession>
<evidence type="ECO:0000313" key="1">
    <source>
        <dbReference type="EMBL" id="KAJ6981156.1"/>
    </source>
</evidence>
<gene>
    <name evidence="1" type="ORF">NC653_024527</name>
</gene>